<keyword evidence="4" id="KW-0175">Coiled coil</keyword>
<dbReference type="InterPro" id="IPR044946">
    <property type="entry name" value="Restrct_endonuc_typeI_TRD_sf"/>
</dbReference>
<protein>
    <recommendedName>
        <fullName evidence="5">Type I restriction modification DNA specificity domain-containing protein</fullName>
    </recommendedName>
</protein>
<keyword evidence="3" id="KW-0238">DNA-binding</keyword>
<evidence type="ECO:0000259" key="5">
    <source>
        <dbReference type="Pfam" id="PF01420"/>
    </source>
</evidence>
<dbReference type="InterPro" id="IPR000055">
    <property type="entry name" value="Restrct_endonuc_typeI_TRD"/>
</dbReference>
<dbReference type="Pfam" id="PF01420">
    <property type="entry name" value="Methylase_S"/>
    <property type="match status" value="2"/>
</dbReference>
<dbReference type="PANTHER" id="PTHR43140:SF1">
    <property type="entry name" value="TYPE I RESTRICTION ENZYME ECOKI SPECIFICITY SUBUNIT"/>
    <property type="match status" value="1"/>
</dbReference>
<sequence length="438" mass="48036">MSELPQGWSQSTLAEVAKDISYGFTTSAADSEENPKLLRITDVQDYSVEWSDVPFCKDAPPEDKLLSSGDIVIARTGATTGKSYLLSEIPTATAFASYLIRVRSSDAVDPEYLWKFMWSPDYWRQITVVSKGTAQPGANASILGGLELPIPPLPEQRRIVAKLDRLSARSAAARDHLARTTKLATRAKQAILSSAFDPALHEVVVQVSEIAERVTKGASPKWQGFDYQPEGILFVRSQNVGWGSLLLDEKAFLDEGFNAKQKNSVIQQDDVLLNIVGASIGRTAVATAEIQGANCNQAVAVIRLLAPNRIDSRFLNLWLQSPAAQDLITDGSVDVARANFSLASIKALALPWPKQSERSEIVRRIEAAFARIDRLTEEASRAAHLLDRLDERLLAKAFRGELVPQDPEDEPAEALLARIRQSRASAPKAKRGRKKVQA</sequence>
<keyword evidence="2" id="KW-0680">Restriction system</keyword>
<evidence type="ECO:0000256" key="4">
    <source>
        <dbReference type="SAM" id="Coils"/>
    </source>
</evidence>
<dbReference type="PANTHER" id="PTHR43140">
    <property type="entry name" value="TYPE-1 RESTRICTION ENZYME ECOKI SPECIFICITY PROTEIN"/>
    <property type="match status" value="1"/>
</dbReference>
<feature type="coiled-coil region" evidence="4">
    <location>
        <begin position="358"/>
        <end position="392"/>
    </location>
</feature>
<evidence type="ECO:0000256" key="2">
    <source>
        <dbReference type="ARBA" id="ARBA00022747"/>
    </source>
</evidence>
<comment type="caution">
    <text evidence="6">The sequence shown here is derived from an EMBL/GenBank/DDBJ whole genome shotgun (WGS) entry which is preliminary data.</text>
</comment>
<dbReference type="Gene3D" id="3.90.220.20">
    <property type="entry name" value="DNA methylase specificity domains"/>
    <property type="match status" value="2"/>
</dbReference>
<name>A0A6L7GAJ6_9RHOB</name>
<organism evidence="6 7">
    <name type="scientific">Pseudooceanicola albus</name>
    <dbReference type="NCBI Taxonomy" id="2692189"/>
    <lineage>
        <taxon>Bacteria</taxon>
        <taxon>Pseudomonadati</taxon>
        <taxon>Pseudomonadota</taxon>
        <taxon>Alphaproteobacteria</taxon>
        <taxon>Rhodobacterales</taxon>
        <taxon>Paracoccaceae</taxon>
        <taxon>Pseudooceanicola</taxon>
    </lineage>
</organism>
<dbReference type="RefSeq" id="WP_160897177.1">
    <property type="nucleotide sequence ID" value="NZ_WUMU01000044.1"/>
</dbReference>
<dbReference type="EMBL" id="WUMU01000044">
    <property type="protein sequence ID" value="MXN21061.1"/>
    <property type="molecule type" value="Genomic_DNA"/>
</dbReference>
<feature type="domain" description="Type I restriction modification DNA specificity" evidence="5">
    <location>
        <begin position="252"/>
        <end position="373"/>
    </location>
</feature>
<dbReference type="AlphaFoldDB" id="A0A6L7GAJ6"/>
<evidence type="ECO:0000313" key="6">
    <source>
        <dbReference type="EMBL" id="MXN21061.1"/>
    </source>
</evidence>
<accession>A0A6L7GAJ6</accession>
<reference evidence="6 7" key="1">
    <citation type="submission" date="2019-12" db="EMBL/GenBank/DDBJ databases">
        <authorList>
            <person name="Li M."/>
        </authorList>
    </citation>
    <scope>NUCLEOTIDE SEQUENCE [LARGE SCALE GENOMIC DNA]</scope>
    <source>
        <strain evidence="6 7">GBMRC 2024</strain>
    </source>
</reference>
<evidence type="ECO:0000256" key="1">
    <source>
        <dbReference type="ARBA" id="ARBA00010923"/>
    </source>
</evidence>
<dbReference type="CDD" id="cd17256">
    <property type="entry name" value="RMtype1_S_EcoJA65PI-TRD1-CR1_like"/>
    <property type="match status" value="1"/>
</dbReference>
<dbReference type="GO" id="GO:0003677">
    <property type="term" value="F:DNA binding"/>
    <property type="evidence" value="ECO:0007669"/>
    <property type="project" value="UniProtKB-KW"/>
</dbReference>
<evidence type="ECO:0000256" key="3">
    <source>
        <dbReference type="ARBA" id="ARBA00023125"/>
    </source>
</evidence>
<gene>
    <name evidence="6" type="ORF">GR170_24860</name>
</gene>
<dbReference type="InterPro" id="IPR051212">
    <property type="entry name" value="Type-I_RE_S_subunit"/>
</dbReference>
<proteinExistence type="inferred from homology"/>
<dbReference type="Proteomes" id="UP000477911">
    <property type="component" value="Unassembled WGS sequence"/>
</dbReference>
<dbReference type="GO" id="GO:0009307">
    <property type="term" value="P:DNA restriction-modification system"/>
    <property type="evidence" value="ECO:0007669"/>
    <property type="project" value="UniProtKB-KW"/>
</dbReference>
<comment type="similarity">
    <text evidence="1">Belongs to the type-I restriction system S methylase family.</text>
</comment>
<dbReference type="CDD" id="cd17521">
    <property type="entry name" value="RMtype1_S_Sau13435ORF2165P_TRD2-CR2_like"/>
    <property type="match status" value="1"/>
</dbReference>
<feature type="domain" description="Type I restriction modification DNA specificity" evidence="5">
    <location>
        <begin position="6"/>
        <end position="168"/>
    </location>
</feature>
<dbReference type="SUPFAM" id="SSF116734">
    <property type="entry name" value="DNA methylase specificity domain"/>
    <property type="match status" value="2"/>
</dbReference>
<evidence type="ECO:0000313" key="7">
    <source>
        <dbReference type="Proteomes" id="UP000477911"/>
    </source>
</evidence>
<keyword evidence="7" id="KW-1185">Reference proteome</keyword>